<dbReference type="GO" id="GO:0034440">
    <property type="term" value="P:lipid oxidation"/>
    <property type="evidence" value="ECO:0007669"/>
    <property type="project" value="InterPro"/>
</dbReference>
<dbReference type="InterPro" id="IPR013819">
    <property type="entry name" value="LipOase_C"/>
</dbReference>
<proteinExistence type="predicted"/>
<gene>
    <name evidence="3" type="ORF">GUJ93_ZPchr0006g40969</name>
</gene>
<organism evidence="3 4">
    <name type="scientific">Zizania palustris</name>
    <name type="common">Northern wild rice</name>
    <dbReference type="NCBI Taxonomy" id="103762"/>
    <lineage>
        <taxon>Eukaryota</taxon>
        <taxon>Viridiplantae</taxon>
        <taxon>Streptophyta</taxon>
        <taxon>Embryophyta</taxon>
        <taxon>Tracheophyta</taxon>
        <taxon>Spermatophyta</taxon>
        <taxon>Magnoliopsida</taxon>
        <taxon>Liliopsida</taxon>
        <taxon>Poales</taxon>
        <taxon>Poaceae</taxon>
        <taxon>BOP clade</taxon>
        <taxon>Oryzoideae</taxon>
        <taxon>Oryzeae</taxon>
        <taxon>Zizaniinae</taxon>
        <taxon>Zizania</taxon>
    </lineage>
</organism>
<evidence type="ECO:0000313" key="3">
    <source>
        <dbReference type="EMBL" id="KAG8070141.1"/>
    </source>
</evidence>
<protein>
    <recommendedName>
        <fullName evidence="2">Lipoxygenase domain-containing protein</fullName>
    </recommendedName>
</protein>
<sequence>MRKTIPVEDNREEDMKKFMAKPEEVLLDTLPSQMQAIKVMATLDILSSHSPDEEYMGEYAEPAWLAEPMIKAAFEKFGGRMKEIEGTVDERNNNPELRNRCGAGIVPYELLRPFSKPGVTGRGIPNSISI</sequence>
<reference evidence="3" key="1">
    <citation type="journal article" date="2021" name="bioRxiv">
        <title>Whole Genome Assembly and Annotation of Northern Wild Rice, Zizania palustris L., Supports a Whole Genome Duplication in the Zizania Genus.</title>
        <authorList>
            <person name="Haas M."/>
            <person name="Kono T."/>
            <person name="Macchietto M."/>
            <person name="Millas R."/>
            <person name="McGilp L."/>
            <person name="Shao M."/>
            <person name="Duquette J."/>
            <person name="Hirsch C.N."/>
            <person name="Kimball J."/>
        </authorList>
    </citation>
    <scope>NUCLEOTIDE SEQUENCE</scope>
    <source>
        <tissue evidence="3">Fresh leaf tissue</tissue>
    </source>
</reference>
<keyword evidence="1" id="KW-0560">Oxidoreductase</keyword>
<dbReference type="PROSITE" id="PS51393">
    <property type="entry name" value="LIPOXYGENASE_3"/>
    <property type="match status" value="1"/>
</dbReference>
<dbReference type="OrthoDB" id="772496at2759"/>
<dbReference type="GO" id="GO:0046872">
    <property type="term" value="F:metal ion binding"/>
    <property type="evidence" value="ECO:0007669"/>
    <property type="project" value="InterPro"/>
</dbReference>
<dbReference type="Proteomes" id="UP000729402">
    <property type="component" value="Unassembled WGS sequence"/>
</dbReference>
<feature type="domain" description="Lipoxygenase" evidence="2">
    <location>
        <begin position="1"/>
        <end position="130"/>
    </location>
</feature>
<reference evidence="3" key="2">
    <citation type="submission" date="2021-02" db="EMBL/GenBank/DDBJ databases">
        <authorList>
            <person name="Kimball J.A."/>
            <person name="Haas M.W."/>
            <person name="Macchietto M."/>
            <person name="Kono T."/>
            <person name="Duquette J."/>
            <person name="Shao M."/>
        </authorList>
    </citation>
    <scope>NUCLEOTIDE SEQUENCE</scope>
    <source>
        <tissue evidence="3">Fresh leaf tissue</tissue>
    </source>
</reference>
<keyword evidence="4" id="KW-1185">Reference proteome</keyword>
<dbReference type="AlphaFoldDB" id="A0A8J5VSK9"/>
<accession>A0A8J5VSK9</accession>
<comment type="caution">
    <text evidence="3">The sequence shown here is derived from an EMBL/GenBank/DDBJ whole genome shotgun (WGS) entry which is preliminary data.</text>
</comment>
<evidence type="ECO:0000259" key="2">
    <source>
        <dbReference type="PROSITE" id="PS51393"/>
    </source>
</evidence>
<dbReference type="GO" id="GO:0016702">
    <property type="term" value="F:oxidoreductase activity, acting on single donors with incorporation of molecular oxygen, incorporation of two atoms of oxygen"/>
    <property type="evidence" value="ECO:0007669"/>
    <property type="project" value="InterPro"/>
</dbReference>
<dbReference type="Pfam" id="PF00305">
    <property type="entry name" value="Lipoxygenase"/>
    <property type="match status" value="1"/>
</dbReference>
<dbReference type="InterPro" id="IPR000907">
    <property type="entry name" value="LipOase"/>
</dbReference>
<name>A0A8J5VSK9_ZIZPA</name>
<dbReference type="PANTHER" id="PTHR11771">
    <property type="entry name" value="LIPOXYGENASE"/>
    <property type="match status" value="1"/>
</dbReference>
<evidence type="ECO:0000313" key="4">
    <source>
        <dbReference type="Proteomes" id="UP000729402"/>
    </source>
</evidence>
<evidence type="ECO:0000256" key="1">
    <source>
        <dbReference type="ARBA" id="ARBA00022964"/>
    </source>
</evidence>
<dbReference type="EMBL" id="JAAALK010000283">
    <property type="protein sequence ID" value="KAG8070141.1"/>
    <property type="molecule type" value="Genomic_DNA"/>
</dbReference>
<keyword evidence="1" id="KW-0223">Dioxygenase</keyword>